<accession>A0A1S3IZX1</accession>
<dbReference type="PROSITE" id="PS50196">
    <property type="entry name" value="RANBD1"/>
    <property type="match status" value="1"/>
</dbReference>
<feature type="compositionally biased region" description="Polar residues" evidence="1">
    <location>
        <begin position="178"/>
        <end position="190"/>
    </location>
</feature>
<dbReference type="GO" id="GO:0006913">
    <property type="term" value="P:nucleocytoplasmic transport"/>
    <property type="evidence" value="ECO:0007669"/>
    <property type="project" value="InterPro"/>
</dbReference>
<keyword evidence="3" id="KW-1185">Reference proteome</keyword>
<dbReference type="InterPro" id="IPR045255">
    <property type="entry name" value="RanBP1-like"/>
</dbReference>
<dbReference type="InParanoid" id="A0A1S3IZX1"/>
<protein>
    <submittedName>
        <fullName evidence="4">Ran-specific GTPase-activating protein</fullName>
    </submittedName>
</protein>
<dbReference type="Pfam" id="PF00638">
    <property type="entry name" value="Ran_BP1"/>
    <property type="match status" value="1"/>
</dbReference>
<dbReference type="PANTHER" id="PTHR23138">
    <property type="entry name" value="RAN BINDING PROTEIN"/>
    <property type="match status" value="1"/>
</dbReference>
<feature type="compositionally biased region" description="Basic and acidic residues" evidence="1">
    <location>
        <begin position="195"/>
        <end position="225"/>
    </location>
</feature>
<dbReference type="STRING" id="7574.A0A1S3IZX1"/>
<feature type="domain" description="RanBD1" evidence="2">
    <location>
        <begin position="15"/>
        <end position="153"/>
    </location>
</feature>
<dbReference type="SUPFAM" id="SSF50729">
    <property type="entry name" value="PH domain-like"/>
    <property type="match status" value="1"/>
</dbReference>
<dbReference type="FunFam" id="2.30.29.30:FF:000136">
    <property type="entry name" value="Ran-specific GTPase-activating protein-like"/>
    <property type="match status" value="1"/>
</dbReference>
<dbReference type="OMA" id="CANHCIL"/>
<organism evidence="3 4">
    <name type="scientific">Lingula anatina</name>
    <name type="common">Brachiopod</name>
    <name type="synonym">Lingula unguis</name>
    <dbReference type="NCBI Taxonomy" id="7574"/>
    <lineage>
        <taxon>Eukaryota</taxon>
        <taxon>Metazoa</taxon>
        <taxon>Spiralia</taxon>
        <taxon>Lophotrochozoa</taxon>
        <taxon>Brachiopoda</taxon>
        <taxon>Linguliformea</taxon>
        <taxon>Lingulata</taxon>
        <taxon>Lingulida</taxon>
        <taxon>Linguloidea</taxon>
        <taxon>Lingulidae</taxon>
        <taxon>Lingula</taxon>
    </lineage>
</organism>
<dbReference type="KEGG" id="lak:106169012"/>
<sequence length="225" mass="25279">MADDKEEVIESPDAHFEPVVKLPEVDVKSLEEDEEEMLRMRAKLFRYDTSGDEPEWKERGTGEVKLLSHTGKGTTRLLMRRDKTLKICANHYVLPQMELKKNCGSDKAWVWNTPADFADEEPKPELLAIRFANVENANKFKETFDRLKASGESEKTGDTPEKPEQSENSKEDSKLADGNTSASGDSTAANSVAEKLGEMSVKDSEKKTETTESKDSEKDTETAER</sequence>
<evidence type="ECO:0000256" key="1">
    <source>
        <dbReference type="SAM" id="MobiDB-lite"/>
    </source>
</evidence>
<dbReference type="RefSeq" id="XP_013403747.1">
    <property type="nucleotide sequence ID" value="XM_013548293.1"/>
</dbReference>
<dbReference type="Proteomes" id="UP000085678">
    <property type="component" value="Unplaced"/>
</dbReference>
<dbReference type="InterPro" id="IPR011993">
    <property type="entry name" value="PH-like_dom_sf"/>
</dbReference>
<dbReference type="Gene3D" id="2.30.29.30">
    <property type="entry name" value="Pleckstrin-homology domain (PH domain)/Phosphotyrosine-binding domain (PTB)"/>
    <property type="match status" value="1"/>
</dbReference>
<evidence type="ECO:0000259" key="2">
    <source>
        <dbReference type="PROSITE" id="PS50196"/>
    </source>
</evidence>
<reference evidence="4" key="1">
    <citation type="submission" date="2025-08" db="UniProtKB">
        <authorList>
            <consortium name="RefSeq"/>
        </authorList>
    </citation>
    <scope>IDENTIFICATION</scope>
    <source>
        <tissue evidence="4">Gonads</tissue>
    </source>
</reference>
<feature type="compositionally biased region" description="Basic and acidic residues" evidence="1">
    <location>
        <begin position="148"/>
        <end position="175"/>
    </location>
</feature>
<dbReference type="InterPro" id="IPR000156">
    <property type="entry name" value="Ran_bind_dom"/>
</dbReference>
<dbReference type="SMART" id="SM00160">
    <property type="entry name" value="RanBD"/>
    <property type="match status" value="1"/>
</dbReference>
<feature type="region of interest" description="Disordered" evidence="1">
    <location>
        <begin position="148"/>
        <end position="225"/>
    </location>
</feature>
<dbReference type="PANTHER" id="PTHR23138:SF94">
    <property type="entry name" value="RAN BINDING PROTEIN 1"/>
    <property type="match status" value="1"/>
</dbReference>
<dbReference type="AlphaFoldDB" id="A0A1S3IZX1"/>
<proteinExistence type="predicted"/>
<evidence type="ECO:0000313" key="3">
    <source>
        <dbReference type="Proteomes" id="UP000085678"/>
    </source>
</evidence>
<evidence type="ECO:0000313" key="4">
    <source>
        <dbReference type="RefSeq" id="XP_013403747.1"/>
    </source>
</evidence>
<dbReference type="CDD" id="cd13179">
    <property type="entry name" value="RanBD_RanBP1"/>
    <property type="match status" value="1"/>
</dbReference>
<dbReference type="OrthoDB" id="2357150at2759"/>
<dbReference type="GeneID" id="106169012"/>
<dbReference type="InterPro" id="IPR045256">
    <property type="entry name" value="RanBP1_RanBD"/>
</dbReference>
<name>A0A1S3IZX1_LINAN</name>
<dbReference type="GO" id="GO:0005737">
    <property type="term" value="C:cytoplasm"/>
    <property type="evidence" value="ECO:0007669"/>
    <property type="project" value="TreeGrafter"/>
</dbReference>
<dbReference type="GO" id="GO:0005096">
    <property type="term" value="F:GTPase activator activity"/>
    <property type="evidence" value="ECO:0007669"/>
    <property type="project" value="TreeGrafter"/>
</dbReference>
<dbReference type="GO" id="GO:0005643">
    <property type="term" value="C:nuclear pore"/>
    <property type="evidence" value="ECO:0007669"/>
    <property type="project" value="TreeGrafter"/>
</dbReference>
<gene>
    <name evidence="4" type="primary">LOC106169012</name>
</gene>